<protein>
    <submittedName>
        <fullName evidence="3">Uncharacterized protein</fullName>
    </submittedName>
</protein>
<organism evidence="3 4">
    <name type="scientific">Roridomyces roridus</name>
    <dbReference type="NCBI Taxonomy" id="1738132"/>
    <lineage>
        <taxon>Eukaryota</taxon>
        <taxon>Fungi</taxon>
        <taxon>Dikarya</taxon>
        <taxon>Basidiomycota</taxon>
        <taxon>Agaricomycotina</taxon>
        <taxon>Agaricomycetes</taxon>
        <taxon>Agaricomycetidae</taxon>
        <taxon>Agaricales</taxon>
        <taxon>Marasmiineae</taxon>
        <taxon>Mycenaceae</taxon>
        <taxon>Roridomyces</taxon>
    </lineage>
</organism>
<gene>
    <name evidence="3" type="ORF">FB45DRAFT_351235</name>
    <name evidence="2" type="ORF">FB45DRAFT_435950</name>
</gene>
<evidence type="ECO:0000313" key="4">
    <source>
        <dbReference type="Proteomes" id="UP001221142"/>
    </source>
</evidence>
<accession>A0AAD7C6M7</accession>
<feature type="compositionally biased region" description="Polar residues" evidence="1">
    <location>
        <begin position="210"/>
        <end position="219"/>
    </location>
</feature>
<dbReference type="AlphaFoldDB" id="A0AAD7C6M7"/>
<name>A0AAD7C6M7_9AGAR</name>
<reference evidence="3" key="1">
    <citation type="submission" date="2023-03" db="EMBL/GenBank/DDBJ databases">
        <title>Massive genome expansion in bonnet fungi (Mycena s.s.) driven by repeated elements and novel gene families across ecological guilds.</title>
        <authorList>
            <consortium name="Lawrence Berkeley National Laboratory"/>
            <person name="Harder C.B."/>
            <person name="Miyauchi S."/>
            <person name="Viragh M."/>
            <person name="Kuo A."/>
            <person name="Thoen E."/>
            <person name="Andreopoulos B."/>
            <person name="Lu D."/>
            <person name="Skrede I."/>
            <person name="Drula E."/>
            <person name="Henrissat B."/>
            <person name="Morin E."/>
            <person name="Kohler A."/>
            <person name="Barry K."/>
            <person name="LaButti K."/>
            <person name="Morin E."/>
            <person name="Salamov A."/>
            <person name="Lipzen A."/>
            <person name="Mereny Z."/>
            <person name="Hegedus B."/>
            <person name="Baldrian P."/>
            <person name="Stursova M."/>
            <person name="Weitz H."/>
            <person name="Taylor A."/>
            <person name="Grigoriev I.V."/>
            <person name="Nagy L.G."/>
            <person name="Martin F."/>
            <person name="Kauserud H."/>
        </authorList>
    </citation>
    <scope>NUCLEOTIDE SEQUENCE</scope>
    <source>
        <strain evidence="3">9284</strain>
    </source>
</reference>
<sequence>MPSNTEAYIYHVMRNTEDNHKISPSSTEVRGTYLTLKEANAAARVDLTREWSPTFFESHEIEVDEEGRVSVEAECPDGEMMSVYIEKKKAPKGLTKAATSKPKAKPQTEEPAALKGVWVIMQTDYEHHTDEEGRSHLASSVAYESLREANQAARWVLCETCGFEEENELGEMDSEEQNIGSSTKAYVGYAYVREDDRDNVKVEVTQLSVKRSAPTTQSKGSKKRKIEEVIDISSD</sequence>
<dbReference type="Proteomes" id="UP001221142">
    <property type="component" value="Unassembled WGS sequence"/>
</dbReference>
<comment type="caution">
    <text evidence="3">The sequence shown here is derived from an EMBL/GenBank/DDBJ whole genome shotgun (WGS) entry which is preliminary data.</text>
</comment>
<evidence type="ECO:0000256" key="1">
    <source>
        <dbReference type="SAM" id="MobiDB-lite"/>
    </source>
</evidence>
<dbReference type="EMBL" id="JARKIF010000054">
    <property type="protein sequence ID" value="KAJ7606826.1"/>
    <property type="molecule type" value="Genomic_DNA"/>
</dbReference>
<keyword evidence="4" id="KW-1185">Reference proteome</keyword>
<evidence type="ECO:0000313" key="3">
    <source>
        <dbReference type="EMBL" id="KAJ7640964.1"/>
    </source>
</evidence>
<proteinExistence type="predicted"/>
<evidence type="ECO:0000313" key="2">
    <source>
        <dbReference type="EMBL" id="KAJ7606826.1"/>
    </source>
</evidence>
<dbReference type="EMBL" id="JARKIF010000004">
    <property type="protein sequence ID" value="KAJ7640964.1"/>
    <property type="molecule type" value="Genomic_DNA"/>
</dbReference>
<feature type="region of interest" description="Disordered" evidence="1">
    <location>
        <begin position="210"/>
        <end position="235"/>
    </location>
</feature>